<dbReference type="GO" id="GO:0005737">
    <property type="term" value="C:cytoplasm"/>
    <property type="evidence" value="ECO:0007669"/>
    <property type="project" value="UniProtKB-SubCell"/>
</dbReference>
<feature type="binding site" evidence="11">
    <location>
        <position position="54"/>
    </location>
    <ligand>
        <name>[4Fe-4S] cluster</name>
        <dbReference type="ChEBI" id="CHEBI:49883"/>
    </ligand>
</feature>
<evidence type="ECO:0000256" key="2">
    <source>
        <dbReference type="ARBA" id="ARBA00006597"/>
    </source>
</evidence>
<dbReference type="GO" id="GO:0047134">
    <property type="term" value="F:protein-disulfide reductase [NAD(P)H] activity"/>
    <property type="evidence" value="ECO:0007669"/>
    <property type="project" value="TreeGrafter"/>
</dbReference>
<comment type="PTM">
    <text evidence="11">The Fe-S cluster can be nitrosylated by nitric oxide (NO).</text>
</comment>
<dbReference type="EMBL" id="BNAS01000002">
    <property type="protein sequence ID" value="GHH71426.1"/>
    <property type="molecule type" value="Genomic_DNA"/>
</dbReference>
<evidence type="ECO:0000256" key="4">
    <source>
        <dbReference type="ARBA" id="ARBA00022723"/>
    </source>
</evidence>
<dbReference type="GO" id="GO:0046872">
    <property type="term" value="F:metal ion binding"/>
    <property type="evidence" value="ECO:0007669"/>
    <property type="project" value="UniProtKB-KW"/>
</dbReference>
<evidence type="ECO:0000256" key="9">
    <source>
        <dbReference type="ARBA" id="ARBA00023157"/>
    </source>
</evidence>
<dbReference type="AlphaFoldDB" id="A0A919KTJ9"/>
<evidence type="ECO:0000256" key="3">
    <source>
        <dbReference type="ARBA" id="ARBA00022485"/>
    </source>
</evidence>
<dbReference type="InterPro" id="IPR003482">
    <property type="entry name" value="Whib"/>
</dbReference>
<reference evidence="13" key="1">
    <citation type="journal article" date="2014" name="Int. J. Syst. Evol. Microbiol.">
        <title>Complete genome sequence of Corynebacterium casei LMG S-19264T (=DSM 44701T), isolated from a smear-ripened cheese.</title>
        <authorList>
            <consortium name="US DOE Joint Genome Institute (JGI-PGF)"/>
            <person name="Walter F."/>
            <person name="Albersmeier A."/>
            <person name="Kalinowski J."/>
            <person name="Ruckert C."/>
        </authorList>
    </citation>
    <scope>NUCLEOTIDE SEQUENCE</scope>
    <source>
        <strain evidence="13">CGMCC 4.7398</strain>
    </source>
</reference>
<feature type="binding site" evidence="11">
    <location>
        <position position="63"/>
    </location>
    <ligand>
        <name>[4Fe-4S] cluster</name>
        <dbReference type="ChEBI" id="CHEBI:49883"/>
    </ligand>
</feature>
<proteinExistence type="inferred from homology"/>
<protein>
    <recommendedName>
        <fullName evidence="11">Transcriptional regulator WhiB</fullName>
    </recommendedName>
</protein>
<comment type="caution">
    <text evidence="13">The sequence shown here is derived from an EMBL/GenBank/DDBJ whole genome shotgun (WGS) entry which is preliminary data.</text>
</comment>
<name>A0A919KTJ9_9MICO</name>
<dbReference type="PANTHER" id="PTHR38839">
    <property type="entry name" value="TRANSCRIPTIONAL REGULATOR WHID-RELATED"/>
    <property type="match status" value="1"/>
</dbReference>
<dbReference type="GO" id="GO:0045892">
    <property type="term" value="P:negative regulation of DNA-templated transcription"/>
    <property type="evidence" value="ECO:0007669"/>
    <property type="project" value="TreeGrafter"/>
</dbReference>
<dbReference type="GO" id="GO:0003677">
    <property type="term" value="F:DNA binding"/>
    <property type="evidence" value="ECO:0007669"/>
    <property type="project" value="UniProtKB-UniRule"/>
</dbReference>
<evidence type="ECO:0000256" key="6">
    <source>
        <dbReference type="ARBA" id="ARBA00023014"/>
    </source>
</evidence>
<comment type="function">
    <text evidence="11">Acts as a transcriptional regulator. Probably redox-responsive. The apo- but not holo-form probably binds DNA.</text>
</comment>
<keyword evidence="8 11" id="KW-0238">DNA-binding</keyword>
<organism evidence="13 14">
    <name type="scientific">Promicromonospora soli</name>
    <dbReference type="NCBI Taxonomy" id="2035533"/>
    <lineage>
        <taxon>Bacteria</taxon>
        <taxon>Bacillati</taxon>
        <taxon>Actinomycetota</taxon>
        <taxon>Actinomycetes</taxon>
        <taxon>Micrococcales</taxon>
        <taxon>Promicromonosporaceae</taxon>
        <taxon>Promicromonospora</taxon>
    </lineage>
</organism>
<dbReference type="HAMAP" id="MF_01479">
    <property type="entry name" value="WhiB"/>
    <property type="match status" value="1"/>
</dbReference>
<keyword evidence="6 11" id="KW-0411">Iron-sulfur</keyword>
<keyword evidence="11" id="KW-0963">Cytoplasm</keyword>
<keyword evidence="3 11" id="KW-0004">4Fe-4S</keyword>
<evidence type="ECO:0000256" key="1">
    <source>
        <dbReference type="ARBA" id="ARBA00004496"/>
    </source>
</evidence>
<dbReference type="GO" id="GO:0045454">
    <property type="term" value="P:cell redox homeostasis"/>
    <property type="evidence" value="ECO:0007669"/>
    <property type="project" value="TreeGrafter"/>
</dbReference>
<comment type="similarity">
    <text evidence="2 11">Belongs to the WhiB family.</text>
</comment>
<dbReference type="GO" id="GO:0051539">
    <property type="term" value="F:4 iron, 4 sulfur cluster binding"/>
    <property type="evidence" value="ECO:0007669"/>
    <property type="project" value="UniProtKB-UniRule"/>
</dbReference>
<feature type="binding site" evidence="11">
    <location>
        <position position="32"/>
    </location>
    <ligand>
        <name>[4Fe-4S] cluster</name>
        <dbReference type="ChEBI" id="CHEBI:49883"/>
    </ligand>
</feature>
<evidence type="ECO:0000256" key="11">
    <source>
        <dbReference type="HAMAP-Rule" id="MF_01479"/>
    </source>
</evidence>
<comment type="cofactor">
    <cofactor evidence="11">
        <name>[4Fe-4S] cluster</name>
        <dbReference type="ChEBI" id="CHEBI:49883"/>
    </cofactor>
    <text evidence="11">Binds 1 [4Fe-4S] cluster per subunit. Following nitrosylation of the [4Fe-4S] cluster binds 1 [4Fe-8(NO)] cluster per subunit.</text>
</comment>
<dbReference type="PANTHER" id="PTHR38839:SF2">
    <property type="entry name" value="TRANSCRIPTIONAL REGULATOR WHIB7-RELATED"/>
    <property type="match status" value="1"/>
</dbReference>
<evidence type="ECO:0000256" key="10">
    <source>
        <dbReference type="ARBA" id="ARBA00023163"/>
    </source>
</evidence>
<dbReference type="Pfam" id="PF02467">
    <property type="entry name" value="Whib"/>
    <property type="match status" value="1"/>
</dbReference>
<keyword evidence="14" id="KW-1185">Reference proteome</keyword>
<evidence type="ECO:0000256" key="5">
    <source>
        <dbReference type="ARBA" id="ARBA00023004"/>
    </source>
</evidence>
<keyword evidence="9 11" id="KW-1015">Disulfide bond</keyword>
<keyword evidence="4 11" id="KW-0479">Metal-binding</keyword>
<evidence type="ECO:0000313" key="14">
    <source>
        <dbReference type="Proteomes" id="UP000627369"/>
    </source>
</evidence>
<feature type="binding site" evidence="11">
    <location>
        <position position="57"/>
    </location>
    <ligand>
        <name>[4Fe-4S] cluster</name>
        <dbReference type="ChEBI" id="CHEBI:49883"/>
    </ligand>
</feature>
<evidence type="ECO:0000313" key="13">
    <source>
        <dbReference type="EMBL" id="GHH71426.1"/>
    </source>
</evidence>
<keyword evidence="10 11" id="KW-0804">Transcription</keyword>
<evidence type="ECO:0000259" key="12">
    <source>
        <dbReference type="PROSITE" id="PS51674"/>
    </source>
</evidence>
<evidence type="ECO:0000256" key="8">
    <source>
        <dbReference type="ARBA" id="ARBA00023125"/>
    </source>
</evidence>
<accession>A0A919KTJ9</accession>
<dbReference type="InterPro" id="IPR034768">
    <property type="entry name" value="4FE4S_WBL"/>
</dbReference>
<evidence type="ECO:0000256" key="7">
    <source>
        <dbReference type="ARBA" id="ARBA00023015"/>
    </source>
</evidence>
<feature type="domain" description="4Fe-4S Wbl-type" evidence="12">
    <location>
        <begin position="31"/>
        <end position="87"/>
    </location>
</feature>
<dbReference type="GO" id="GO:0035731">
    <property type="term" value="F:dinitrosyl-iron complex binding"/>
    <property type="evidence" value="ECO:0007669"/>
    <property type="project" value="UniProtKB-UniRule"/>
</dbReference>
<gene>
    <name evidence="11" type="primary">whiB</name>
    <name evidence="13" type="ORF">GCM10017772_19820</name>
</gene>
<dbReference type="Proteomes" id="UP000627369">
    <property type="component" value="Unassembled WGS sequence"/>
</dbReference>
<keyword evidence="5 11" id="KW-0408">Iron</keyword>
<sequence>MCTKPNPLALFCVVTSVDLANIITETDDSVPCSEQPELWFAEHPADLEEAKRACAVCPLKAQCLAGALARREPWGVWGGEIVVDGTVRSRKRRRGRPRSIGGMRVA</sequence>
<comment type="PTM">
    <text evidence="11">Upon Fe-S cluster removal intramolecular disulfide bonds are formed.</text>
</comment>
<dbReference type="PROSITE" id="PS51674">
    <property type="entry name" value="4FE4S_WBL"/>
    <property type="match status" value="1"/>
</dbReference>
<comment type="subcellular location">
    <subcellularLocation>
        <location evidence="1 11">Cytoplasm</location>
    </subcellularLocation>
</comment>
<keyword evidence="7 11" id="KW-0805">Transcription regulation</keyword>
<reference evidence="13" key="2">
    <citation type="submission" date="2020-09" db="EMBL/GenBank/DDBJ databases">
        <authorList>
            <person name="Sun Q."/>
            <person name="Zhou Y."/>
        </authorList>
    </citation>
    <scope>NUCLEOTIDE SEQUENCE</scope>
    <source>
        <strain evidence="13">CGMCC 4.7398</strain>
    </source>
</reference>